<feature type="transmembrane region" description="Helical" evidence="1">
    <location>
        <begin position="12"/>
        <end position="33"/>
    </location>
</feature>
<feature type="transmembrane region" description="Helical" evidence="1">
    <location>
        <begin position="45"/>
        <end position="68"/>
    </location>
</feature>
<dbReference type="Proteomes" id="UP000649179">
    <property type="component" value="Unassembled WGS sequence"/>
</dbReference>
<name>A0A917F6Z2_9ACTN</name>
<dbReference type="EMBL" id="BMKQ01000002">
    <property type="protein sequence ID" value="GGF56842.1"/>
    <property type="molecule type" value="Genomic_DNA"/>
</dbReference>
<organism evidence="2 3">
    <name type="scientific">Marmoricola endophyticus</name>
    <dbReference type="NCBI Taxonomy" id="2040280"/>
    <lineage>
        <taxon>Bacteria</taxon>
        <taxon>Bacillati</taxon>
        <taxon>Actinomycetota</taxon>
        <taxon>Actinomycetes</taxon>
        <taxon>Propionibacteriales</taxon>
        <taxon>Nocardioidaceae</taxon>
        <taxon>Marmoricola</taxon>
    </lineage>
</organism>
<keyword evidence="1" id="KW-0472">Membrane</keyword>
<evidence type="ECO:0000313" key="3">
    <source>
        <dbReference type="Proteomes" id="UP000649179"/>
    </source>
</evidence>
<evidence type="ECO:0000256" key="1">
    <source>
        <dbReference type="SAM" id="Phobius"/>
    </source>
</evidence>
<dbReference type="RefSeq" id="WP_188781236.1">
    <property type="nucleotide sequence ID" value="NZ_BMKQ01000002.1"/>
</dbReference>
<dbReference type="AlphaFoldDB" id="A0A917F6Z2"/>
<evidence type="ECO:0000313" key="2">
    <source>
        <dbReference type="EMBL" id="GGF56842.1"/>
    </source>
</evidence>
<accession>A0A917F6Z2</accession>
<comment type="caution">
    <text evidence="2">The sequence shown here is derived from an EMBL/GenBank/DDBJ whole genome shotgun (WGS) entry which is preliminary data.</text>
</comment>
<keyword evidence="1" id="KW-0812">Transmembrane</keyword>
<keyword evidence="3" id="KW-1185">Reference proteome</keyword>
<sequence>MPDSPSSSKSVPTVAVLGVAVLVLVIAGVVTFGASDSTLAPVARIVFSVGLAGLALLGINTLVAGMATRSYARFGESMTALEQAASAHGPAAVADGARSARQALDAGDVEAARKRVEQIPTDAAAGPVAPALAECRRTGKKAGRLYRRQQRVAR</sequence>
<reference evidence="2" key="1">
    <citation type="journal article" date="2014" name="Int. J. Syst. Evol. Microbiol.">
        <title>Complete genome sequence of Corynebacterium casei LMG S-19264T (=DSM 44701T), isolated from a smear-ripened cheese.</title>
        <authorList>
            <consortium name="US DOE Joint Genome Institute (JGI-PGF)"/>
            <person name="Walter F."/>
            <person name="Albersmeier A."/>
            <person name="Kalinowski J."/>
            <person name="Ruckert C."/>
        </authorList>
    </citation>
    <scope>NUCLEOTIDE SEQUENCE</scope>
    <source>
        <strain evidence="2">CGMCC 1.16067</strain>
    </source>
</reference>
<reference evidence="2" key="2">
    <citation type="submission" date="2020-09" db="EMBL/GenBank/DDBJ databases">
        <authorList>
            <person name="Sun Q."/>
            <person name="Zhou Y."/>
        </authorList>
    </citation>
    <scope>NUCLEOTIDE SEQUENCE</scope>
    <source>
        <strain evidence="2">CGMCC 1.16067</strain>
    </source>
</reference>
<keyword evidence="1" id="KW-1133">Transmembrane helix</keyword>
<proteinExistence type="predicted"/>
<protein>
    <submittedName>
        <fullName evidence="2">Uncharacterized protein</fullName>
    </submittedName>
</protein>
<gene>
    <name evidence="2" type="ORF">GCM10011519_33440</name>
</gene>